<evidence type="ECO:0000313" key="2">
    <source>
        <dbReference type="EMBL" id="CAK0876008.1"/>
    </source>
</evidence>
<feature type="region of interest" description="Disordered" evidence="1">
    <location>
        <begin position="1"/>
        <end position="169"/>
    </location>
</feature>
<feature type="compositionally biased region" description="Basic residues" evidence="1">
    <location>
        <begin position="84"/>
        <end position="96"/>
    </location>
</feature>
<protein>
    <recommendedName>
        <fullName evidence="4">Nuclear transcription factor Y subunit</fullName>
    </recommendedName>
</protein>
<dbReference type="Proteomes" id="UP001189429">
    <property type="component" value="Unassembled WGS sequence"/>
</dbReference>
<keyword evidence="3" id="KW-1185">Reference proteome</keyword>
<evidence type="ECO:0008006" key="4">
    <source>
        <dbReference type="Google" id="ProtNLM"/>
    </source>
</evidence>
<feature type="compositionally biased region" description="Polar residues" evidence="1">
    <location>
        <begin position="49"/>
        <end position="60"/>
    </location>
</feature>
<name>A0ABN9VRI5_9DINO</name>
<comment type="caution">
    <text evidence="2">The sequence shown here is derived from an EMBL/GenBank/DDBJ whole genome shotgun (WGS) entry which is preliminary data.</text>
</comment>
<organism evidence="2 3">
    <name type="scientific">Prorocentrum cordatum</name>
    <dbReference type="NCBI Taxonomy" id="2364126"/>
    <lineage>
        <taxon>Eukaryota</taxon>
        <taxon>Sar</taxon>
        <taxon>Alveolata</taxon>
        <taxon>Dinophyceae</taxon>
        <taxon>Prorocentrales</taxon>
        <taxon>Prorocentraceae</taxon>
        <taxon>Prorocentrum</taxon>
    </lineage>
</organism>
<evidence type="ECO:0000313" key="3">
    <source>
        <dbReference type="Proteomes" id="UP001189429"/>
    </source>
</evidence>
<dbReference type="EMBL" id="CAUYUJ010017585">
    <property type="protein sequence ID" value="CAK0876008.1"/>
    <property type="molecule type" value="Genomic_DNA"/>
</dbReference>
<feature type="compositionally biased region" description="Low complexity" evidence="1">
    <location>
        <begin position="135"/>
        <end position="145"/>
    </location>
</feature>
<feature type="compositionally biased region" description="Low complexity" evidence="1">
    <location>
        <begin position="103"/>
        <end position="113"/>
    </location>
</feature>
<reference evidence="2" key="1">
    <citation type="submission" date="2023-10" db="EMBL/GenBank/DDBJ databases">
        <authorList>
            <person name="Chen Y."/>
            <person name="Shah S."/>
            <person name="Dougan E. K."/>
            <person name="Thang M."/>
            <person name="Chan C."/>
        </authorList>
    </citation>
    <scope>NUCLEOTIDE SEQUENCE [LARGE SCALE GENOMIC DNA]</scope>
</reference>
<gene>
    <name evidence="2" type="ORF">PCOR1329_LOCUS60536</name>
</gene>
<proteinExistence type="predicted"/>
<evidence type="ECO:0000256" key="1">
    <source>
        <dbReference type="SAM" id="MobiDB-lite"/>
    </source>
</evidence>
<feature type="compositionally biased region" description="Low complexity" evidence="1">
    <location>
        <begin position="1"/>
        <end position="13"/>
    </location>
</feature>
<accession>A0ABN9VRI5</accession>
<sequence length="169" mass="17797">MSQSSSSASTSGLHRSRRSSLSEETANSGLRHWPAHAPPPGATVVETDSAATTSECTPSTPEWEASDSDSKQISQLDNEAYRTHLTRTQRRRMQRRLAREVLSAAAQAEEAPGGPSPVTQQPAAQPQRLLRRLPSTAAATGSSSAEPALGAGQLAESAADARPSTRLSL</sequence>